<evidence type="ECO:0000313" key="2">
    <source>
        <dbReference type="EMBL" id="MBB3052044.1"/>
    </source>
</evidence>
<feature type="compositionally biased region" description="Low complexity" evidence="1">
    <location>
        <begin position="217"/>
        <end position="228"/>
    </location>
</feature>
<feature type="region of interest" description="Disordered" evidence="1">
    <location>
        <begin position="82"/>
        <end position="228"/>
    </location>
</feature>
<evidence type="ECO:0000256" key="1">
    <source>
        <dbReference type="SAM" id="MobiDB-lite"/>
    </source>
</evidence>
<dbReference type="AlphaFoldDB" id="A0A839S3X5"/>
<protein>
    <submittedName>
        <fullName evidence="2">Uncharacterized protein</fullName>
    </submittedName>
</protein>
<keyword evidence="3" id="KW-1185">Reference proteome</keyword>
<gene>
    <name evidence="2" type="ORF">FHS23_003073</name>
</gene>
<accession>A0A839S3X5</accession>
<evidence type="ECO:0000313" key="3">
    <source>
        <dbReference type="Proteomes" id="UP000550714"/>
    </source>
</evidence>
<dbReference type="Proteomes" id="UP000550714">
    <property type="component" value="Unassembled WGS sequence"/>
</dbReference>
<sequence>MAQPITAVYVRDEEDYTVTVAGEGQELTDKAPGIIAARDRADQLIEKIAPRTGGDEDPTVVHLLNGSAFEFTSAYMTARLSRTEAAEQDESAGGDATVEGAAEAAESGEVTEAEAAESDVEESDAEESRAEESGTDADVADEGDAAEADAAADQTPDTEEAAEVTAAEATDADADSDEGTTPQGTAPGSGVPRKEITKSPEATSNANADDDESDGKSYAAAAGTSAAS</sequence>
<feature type="compositionally biased region" description="Acidic residues" evidence="1">
    <location>
        <begin position="133"/>
        <end position="147"/>
    </location>
</feature>
<reference evidence="2 3" key="1">
    <citation type="submission" date="2020-08" db="EMBL/GenBank/DDBJ databases">
        <title>Genomic Encyclopedia of Type Strains, Phase III (KMG-III): the genomes of soil and plant-associated and newly described type strains.</title>
        <authorList>
            <person name="Whitman W."/>
        </authorList>
    </citation>
    <scope>NUCLEOTIDE SEQUENCE [LARGE SCALE GENOMIC DNA]</scope>
    <source>
        <strain evidence="2 3">CECT 8577</strain>
    </source>
</reference>
<dbReference type="RefSeq" id="WP_183655196.1">
    <property type="nucleotide sequence ID" value="NZ_JACHWU010000003.1"/>
</dbReference>
<comment type="caution">
    <text evidence="2">The sequence shown here is derived from an EMBL/GenBank/DDBJ whole genome shotgun (WGS) entry which is preliminary data.</text>
</comment>
<organism evidence="2 3">
    <name type="scientific">Prauserella isguenensis</name>
    <dbReference type="NCBI Taxonomy" id="1470180"/>
    <lineage>
        <taxon>Bacteria</taxon>
        <taxon>Bacillati</taxon>
        <taxon>Actinomycetota</taxon>
        <taxon>Actinomycetes</taxon>
        <taxon>Pseudonocardiales</taxon>
        <taxon>Pseudonocardiaceae</taxon>
        <taxon>Prauserella</taxon>
    </lineage>
</organism>
<dbReference type="EMBL" id="JACHWU010000003">
    <property type="protein sequence ID" value="MBB3052044.1"/>
    <property type="molecule type" value="Genomic_DNA"/>
</dbReference>
<feature type="compositionally biased region" description="Low complexity" evidence="1">
    <location>
        <begin position="96"/>
        <end position="108"/>
    </location>
</feature>
<name>A0A839S3X5_9PSEU</name>
<feature type="compositionally biased region" description="Acidic residues" evidence="1">
    <location>
        <begin position="109"/>
        <end position="125"/>
    </location>
</feature>
<proteinExistence type="predicted"/>